<evidence type="ECO:0000313" key="2">
    <source>
        <dbReference type="EMBL" id="KXN65744.1"/>
    </source>
</evidence>
<keyword evidence="3" id="KW-1185">Reference proteome</keyword>
<dbReference type="AlphaFoldDB" id="A0A137NSN1"/>
<feature type="compositionally biased region" description="Polar residues" evidence="1">
    <location>
        <begin position="8"/>
        <end position="17"/>
    </location>
</feature>
<accession>A0A137NSN1</accession>
<gene>
    <name evidence="2" type="ORF">CONCODRAFT_12563</name>
</gene>
<feature type="compositionally biased region" description="Basic and acidic residues" evidence="1">
    <location>
        <begin position="18"/>
        <end position="32"/>
    </location>
</feature>
<evidence type="ECO:0000256" key="1">
    <source>
        <dbReference type="SAM" id="MobiDB-lite"/>
    </source>
</evidence>
<protein>
    <submittedName>
        <fullName evidence="2">Uncharacterized protein</fullName>
    </submittedName>
</protein>
<name>A0A137NSN1_CONC2</name>
<evidence type="ECO:0000313" key="3">
    <source>
        <dbReference type="Proteomes" id="UP000070444"/>
    </source>
</evidence>
<feature type="compositionally biased region" description="Polar residues" evidence="1">
    <location>
        <begin position="33"/>
        <end position="47"/>
    </location>
</feature>
<sequence length="113" mass="12318">MSEECSDESSVAKSVSDSIERSWSHTKTDEQHGSVSDQVSNTLTKSVELSLGYSKTNTVEGSSTTTNTEENNTSDTASGDRNSMKYLNPLGFPNHELVEKIILVISIPWHPLG</sequence>
<reference evidence="2 3" key="1">
    <citation type="journal article" date="2015" name="Genome Biol. Evol.">
        <title>Phylogenomic analyses indicate that early fungi evolved digesting cell walls of algal ancestors of land plants.</title>
        <authorList>
            <person name="Chang Y."/>
            <person name="Wang S."/>
            <person name="Sekimoto S."/>
            <person name="Aerts A.L."/>
            <person name="Choi C."/>
            <person name="Clum A."/>
            <person name="LaButti K.M."/>
            <person name="Lindquist E.A."/>
            <person name="Yee Ngan C."/>
            <person name="Ohm R.A."/>
            <person name="Salamov A.A."/>
            <person name="Grigoriev I.V."/>
            <person name="Spatafora J.W."/>
            <person name="Berbee M.L."/>
        </authorList>
    </citation>
    <scope>NUCLEOTIDE SEQUENCE [LARGE SCALE GENOMIC DNA]</scope>
    <source>
        <strain evidence="2 3">NRRL 28638</strain>
    </source>
</reference>
<feature type="region of interest" description="Disordered" evidence="1">
    <location>
        <begin position="1"/>
        <end position="83"/>
    </location>
</feature>
<dbReference type="EMBL" id="KQ964822">
    <property type="protein sequence ID" value="KXN65744.1"/>
    <property type="molecule type" value="Genomic_DNA"/>
</dbReference>
<proteinExistence type="predicted"/>
<organism evidence="2 3">
    <name type="scientific">Conidiobolus coronatus (strain ATCC 28846 / CBS 209.66 / NRRL 28638)</name>
    <name type="common">Delacroixia coronata</name>
    <dbReference type="NCBI Taxonomy" id="796925"/>
    <lineage>
        <taxon>Eukaryota</taxon>
        <taxon>Fungi</taxon>
        <taxon>Fungi incertae sedis</taxon>
        <taxon>Zoopagomycota</taxon>
        <taxon>Entomophthoromycotina</taxon>
        <taxon>Entomophthoromycetes</taxon>
        <taxon>Entomophthorales</taxon>
        <taxon>Ancylistaceae</taxon>
        <taxon>Conidiobolus</taxon>
    </lineage>
</organism>
<feature type="compositionally biased region" description="Low complexity" evidence="1">
    <location>
        <begin position="56"/>
        <end position="76"/>
    </location>
</feature>
<dbReference type="Proteomes" id="UP000070444">
    <property type="component" value="Unassembled WGS sequence"/>
</dbReference>